<evidence type="ECO:0000259" key="5">
    <source>
        <dbReference type="Pfam" id="PF01420"/>
    </source>
</evidence>
<dbReference type="PANTHER" id="PTHR30408:SF12">
    <property type="entry name" value="TYPE I RESTRICTION ENZYME MJAVIII SPECIFICITY SUBUNIT"/>
    <property type="match status" value="1"/>
</dbReference>
<dbReference type="KEGG" id="pej:FYC62_13035"/>
<evidence type="ECO:0000313" key="6">
    <source>
        <dbReference type="EMBL" id="QEK52476.1"/>
    </source>
</evidence>
<evidence type="ECO:0000256" key="1">
    <source>
        <dbReference type="ARBA" id="ARBA00010923"/>
    </source>
</evidence>
<dbReference type="GO" id="GO:0009307">
    <property type="term" value="P:DNA restriction-modification system"/>
    <property type="evidence" value="ECO:0007669"/>
    <property type="project" value="UniProtKB-KW"/>
</dbReference>
<evidence type="ECO:0000256" key="4">
    <source>
        <dbReference type="SAM" id="Coils"/>
    </source>
</evidence>
<organism evidence="6 7">
    <name type="scientific">Pedobacter aquae</name>
    <dbReference type="NCBI Taxonomy" id="2605747"/>
    <lineage>
        <taxon>Bacteria</taxon>
        <taxon>Pseudomonadati</taxon>
        <taxon>Bacteroidota</taxon>
        <taxon>Sphingobacteriia</taxon>
        <taxon>Sphingobacteriales</taxon>
        <taxon>Sphingobacteriaceae</taxon>
        <taxon>Pedobacter</taxon>
    </lineage>
</organism>
<gene>
    <name evidence="6" type="ORF">FYC62_13035</name>
</gene>
<dbReference type="REBASE" id="369564">
    <property type="entry name" value="S.PspCJ43ORF13025P"/>
</dbReference>
<feature type="domain" description="Type I restriction modification DNA specificity" evidence="5">
    <location>
        <begin position="3"/>
        <end position="166"/>
    </location>
</feature>
<dbReference type="GO" id="GO:0003677">
    <property type="term" value="F:DNA binding"/>
    <property type="evidence" value="ECO:0007669"/>
    <property type="project" value="UniProtKB-KW"/>
</dbReference>
<accession>A0A5C0VIZ0</accession>
<sequence length="382" mass="43871">MDDLVKFSGGSQPPLSSFAYEAQEGYVRLIQTRDYRTEKYKTFIKKEYANKTCLADDIIIGRYGPPIFQIFKGIEGAYNVALVKAIPNEKKLLKDYCFYFLSRPELRFYLEGLSQRSGGQTGIEMDCLKKYPFPLPPRQEQKKIAEILSTWDLAIEKTQKLIKEIKLRNKGLAQRLLTGKKRLKGFKEEWETNPLEYFLDYTPRPVDKPLQNFLALGVRSHGKGIFHKPDFDPDMIAMETLFVVKEKDLVVNITFAWEHAIAIASKEDEGGLVSHRFPTYTFKADIASPVYFKFLILQPSFKYLLDLISPGGAGRNRVLSKKDFMKLEINCPPLKEQLAITSVLETADNELKLYENKLATLKEQKKGLMQKLLTGQIRVKTN</sequence>
<keyword evidence="6" id="KW-0540">Nuclease</keyword>
<dbReference type="CDD" id="cd17263">
    <property type="entry name" value="RMtype1_S_AbaB8300I-TRD1-CR1_like"/>
    <property type="match status" value="1"/>
</dbReference>
<dbReference type="InterPro" id="IPR052021">
    <property type="entry name" value="Type-I_RS_S_subunit"/>
</dbReference>
<keyword evidence="6" id="KW-0378">Hydrolase</keyword>
<dbReference type="PANTHER" id="PTHR30408">
    <property type="entry name" value="TYPE-1 RESTRICTION ENZYME ECOKI SPECIFICITY PROTEIN"/>
    <property type="match status" value="1"/>
</dbReference>
<proteinExistence type="inferred from homology"/>
<protein>
    <submittedName>
        <fullName evidence="6">Restriction endonuclease subunit S</fullName>
    </submittedName>
</protein>
<comment type="similarity">
    <text evidence="1">Belongs to the type-I restriction system S methylase family.</text>
</comment>
<name>A0A5C0VIZ0_9SPHI</name>
<reference evidence="6 7" key="1">
    <citation type="submission" date="2019-08" db="EMBL/GenBank/DDBJ databases">
        <title>Pedobacter sp. nov., isolated from Han river, South Korea.</title>
        <authorList>
            <person name="Lee D.-H."/>
            <person name="Kim Y.-S."/>
            <person name="Hwang E.-M."/>
            <person name="Le Tran T.C."/>
            <person name="Cha C.-J."/>
        </authorList>
    </citation>
    <scope>NUCLEOTIDE SEQUENCE [LARGE SCALE GENOMIC DNA]</scope>
    <source>
        <strain evidence="6 7">CJ43</strain>
    </source>
</reference>
<evidence type="ECO:0000313" key="7">
    <source>
        <dbReference type="Proteomes" id="UP000323653"/>
    </source>
</evidence>
<dbReference type="Proteomes" id="UP000323653">
    <property type="component" value="Chromosome"/>
</dbReference>
<keyword evidence="7" id="KW-1185">Reference proteome</keyword>
<dbReference type="AlphaFoldDB" id="A0A5C0VIZ0"/>
<evidence type="ECO:0000256" key="2">
    <source>
        <dbReference type="ARBA" id="ARBA00022747"/>
    </source>
</evidence>
<dbReference type="EMBL" id="CP043329">
    <property type="protein sequence ID" value="QEK52476.1"/>
    <property type="molecule type" value="Genomic_DNA"/>
</dbReference>
<dbReference type="SUPFAM" id="SSF116734">
    <property type="entry name" value="DNA methylase specificity domain"/>
    <property type="match status" value="2"/>
</dbReference>
<keyword evidence="4" id="KW-0175">Coiled coil</keyword>
<keyword evidence="3" id="KW-0238">DNA-binding</keyword>
<dbReference type="InterPro" id="IPR000055">
    <property type="entry name" value="Restrct_endonuc_typeI_TRD"/>
</dbReference>
<keyword evidence="6" id="KW-0255">Endonuclease</keyword>
<dbReference type="Gene3D" id="1.10.287.1120">
    <property type="entry name" value="Bipartite methylase S protein"/>
    <property type="match status" value="1"/>
</dbReference>
<dbReference type="Pfam" id="PF01420">
    <property type="entry name" value="Methylase_S"/>
    <property type="match status" value="2"/>
</dbReference>
<dbReference type="InterPro" id="IPR044946">
    <property type="entry name" value="Restrct_endonuc_typeI_TRD_sf"/>
</dbReference>
<keyword evidence="2" id="KW-0680">Restriction system</keyword>
<dbReference type="Gene3D" id="3.90.220.20">
    <property type="entry name" value="DNA methylase specificity domains"/>
    <property type="match status" value="2"/>
</dbReference>
<evidence type="ECO:0000256" key="3">
    <source>
        <dbReference type="ARBA" id="ARBA00023125"/>
    </source>
</evidence>
<feature type="domain" description="Type I restriction modification DNA specificity" evidence="5">
    <location>
        <begin position="253"/>
        <end position="362"/>
    </location>
</feature>
<feature type="coiled-coil region" evidence="4">
    <location>
        <begin position="344"/>
        <end position="371"/>
    </location>
</feature>
<dbReference type="GO" id="GO:0004519">
    <property type="term" value="F:endonuclease activity"/>
    <property type="evidence" value="ECO:0007669"/>
    <property type="project" value="UniProtKB-KW"/>
</dbReference>